<keyword evidence="4" id="KW-1185">Reference proteome</keyword>
<name>A0AAE1MB73_9FABA</name>
<dbReference type="Pfam" id="PF19259">
    <property type="entry name" value="Ty3_capsid"/>
    <property type="match status" value="1"/>
</dbReference>
<accession>A0AAE1MB73</accession>
<protein>
    <recommendedName>
        <fullName evidence="2">Ty3 transposon capsid-like protein domain-containing protein</fullName>
    </recommendedName>
</protein>
<evidence type="ECO:0000313" key="3">
    <source>
        <dbReference type="EMBL" id="KAK4260707.1"/>
    </source>
</evidence>
<feature type="domain" description="Ty3 transposon capsid-like protein" evidence="2">
    <location>
        <begin position="1"/>
        <end position="107"/>
    </location>
</feature>
<proteinExistence type="predicted"/>
<dbReference type="InterPro" id="IPR045358">
    <property type="entry name" value="Ty3_capsid"/>
</dbReference>
<dbReference type="AlphaFoldDB" id="A0AAE1MB73"/>
<organism evidence="3 4">
    <name type="scientific">Acacia crassicarpa</name>
    <name type="common">northern wattle</name>
    <dbReference type="NCBI Taxonomy" id="499986"/>
    <lineage>
        <taxon>Eukaryota</taxon>
        <taxon>Viridiplantae</taxon>
        <taxon>Streptophyta</taxon>
        <taxon>Embryophyta</taxon>
        <taxon>Tracheophyta</taxon>
        <taxon>Spermatophyta</taxon>
        <taxon>Magnoliopsida</taxon>
        <taxon>eudicotyledons</taxon>
        <taxon>Gunneridae</taxon>
        <taxon>Pentapetalae</taxon>
        <taxon>rosids</taxon>
        <taxon>fabids</taxon>
        <taxon>Fabales</taxon>
        <taxon>Fabaceae</taxon>
        <taxon>Caesalpinioideae</taxon>
        <taxon>mimosoid clade</taxon>
        <taxon>Acacieae</taxon>
        <taxon>Acacia</taxon>
    </lineage>
</organism>
<feature type="compositionally biased region" description="Pro residues" evidence="1">
    <location>
        <begin position="120"/>
        <end position="138"/>
    </location>
</feature>
<gene>
    <name evidence="3" type="ORF">QN277_003788</name>
</gene>
<dbReference type="Proteomes" id="UP001293593">
    <property type="component" value="Unassembled WGS sequence"/>
</dbReference>
<evidence type="ECO:0000259" key="2">
    <source>
        <dbReference type="Pfam" id="PF19259"/>
    </source>
</evidence>
<dbReference type="EMBL" id="JAWXYG010000010">
    <property type="protein sequence ID" value="KAK4260707.1"/>
    <property type="molecule type" value="Genomic_DNA"/>
</dbReference>
<comment type="caution">
    <text evidence="3">The sequence shown here is derived from an EMBL/GenBank/DDBJ whole genome shotgun (WGS) entry which is preliminary data.</text>
</comment>
<evidence type="ECO:0000313" key="4">
    <source>
        <dbReference type="Proteomes" id="UP001293593"/>
    </source>
</evidence>
<sequence>MDGPALAWYQWTFTNTPFCTWDDFIQSLENRFGDSPYTSHMGALAKLTQTSIVSAYVTAYEALINRTIDLLAPFLLHNFVSGLQPHIHREVQALHPTTIIEAQRLAKLQEEKLADLPSPSIIPSPPSPHKPLLLPAPPSYTSAPFHNQALTSARNPQGM</sequence>
<evidence type="ECO:0000256" key="1">
    <source>
        <dbReference type="SAM" id="MobiDB-lite"/>
    </source>
</evidence>
<feature type="region of interest" description="Disordered" evidence="1">
    <location>
        <begin position="116"/>
        <end position="138"/>
    </location>
</feature>
<reference evidence="3" key="1">
    <citation type="submission" date="2023-10" db="EMBL/GenBank/DDBJ databases">
        <title>Chromosome-level genome of the transformable northern wattle, Acacia crassicarpa.</title>
        <authorList>
            <person name="Massaro I."/>
            <person name="Sinha N.R."/>
            <person name="Poethig S."/>
            <person name="Leichty A.R."/>
        </authorList>
    </citation>
    <scope>NUCLEOTIDE SEQUENCE</scope>
    <source>
        <strain evidence="3">Acra3RX</strain>
        <tissue evidence="3">Leaf</tissue>
    </source>
</reference>